<dbReference type="EMBL" id="CP013189">
    <property type="protein sequence ID" value="ALO45500.1"/>
    <property type="molecule type" value="Genomic_DNA"/>
</dbReference>
<dbReference type="InterPro" id="IPR046373">
    <property type="entry name" value="Acyl-CoA_Oxase/DH_mid-dom_sf"/>
</dbReference>
<dbReference type="PANTHER" id="PTHR43292:SF3">
    <property type="entry name" value="ACYL-COA DEHYDROGENASE FADE29"/>
    <property type="match status" value="1"/>
</dbReference>
<dbReference type="SUPFAM" id="SSF56645">
    <property type="entry name" value="Acyl-CoA dehydrogenase NM domain-like"/>
    <property type="match status" value="1"/>
</dbReference>
<proteinExistence type="inferred from homology"/>
<dbReference type="GO" id="GO:0050660">
    <property type="term" value="F:flavin adenine dinucleotide binding"/>
    <property type="evidence" value="ECO:0007669"/>
    <property type="project" value="InterPro"/>
</dbReference>
<dbReference type="KEGG" id="pspi:PS2015_826"/>
<feature type="domain" description="Acyl-CoA dehydrogenase/oxidase C-terminal" evidence="7">
    <location>
        <begin position="235"/>
        <end position="400"/>
    </location>
</feature>
<dbReference type="PANTHER" id="PTHR43292">
    <property type="entry name" value="ACYL-COA DEHYDROGENASE"/>
    <property type="match status" value="1"/>
</dbReference>
<evidence type="ECO:0000259" key="7">
    <source>
        <dbReference type="Pfam" id="PF00441"/>
    </source>
</evidence>
<evidence type="ECO:0000256" key="1">
    <source>
        <dbReference type="ARBA" id="ARBA00001974"/>
    </source>
</evidence>
<dbReference type="FunFam" id="2.40.110.10:FF:000011">
    <property type="entry name" value="Acyl-CoA dehydrogenase FadE34"/>
    <property type="match status" value="1"/>
</dbReference>
<keyword evidence="5 6" id="KW-0560">Oxidoreductase</keyword>
<evidence type="ECO:0000256" key="4">
    <source>
        <dbReference type="ARBA" id="ARBA00022827"/>
    </source>
</evidence>
<dbReference type="InterPro" id="IPR013786">
    <property type="entry name" value="AcylCoA_DH/ox_N"/>
</dbReference>
<evidence type="ECO:0000256" key="6">
    <source>
        <dbReference type="RuleBase" id="RU362125"/>
    </source>
</evidence>
<dbReference type="InterPro" id="IPR036250">
    <property type="entry name" value="AcylCo_DH-like_C"/>
</dbReference>
<comment type="similarity">
    <text evidence="2 6">Belongs to the acyl-CoA dehydrogenase family.</text>
</comment>
<evidence type="ECO:0000256" key="3">
    <source>
        <dbReference type="ARBA" id="ARBA00022630"/>
    </source>
</evidence>
<dbReference type="InterPro" id="IPR052161">
    <property type="entry name" value="Mycobact_Acyl-CoA_DH"/>
</dbReference>
<feature type="domain" description="Acyl-CoA oxidase/dehydrogenase middle" evidence="8">
    <location>
        <begin position="129"/>
        <end position="223"/>
    </location>
</feature>
<name>A0A0S2KAZ7_9GAMM</name>
<keyword evidence="3 6" id="KW-0285">Flavoprotein</keyword>
<comment type="cofactor">
    <cofactor evidence="1 6">
        <name>FAD</name>
        <dbReference type="ChEBI" id="CHEBI:57692"/>
    </cofactor>
</comment>
<dbReference type="InterPro" id="IPR037069">
    <property type="entry name" value="AcylCoA_DH/ox_N_sf"/>
</dbReference>
<evidence type="ECO:0000256" key="2">
    <source>
        <dbReference type="ARBA" id="ARBA00009347"/>
    </source>
</evidence>
<dbReference type="Pfam" id="PF02771">
    <property type="entry name" value="Acyl-CoA_dh_N"/>
    <property type="match status" value="1"/>
</dbReference>
<dbReference type="PATRIC" id="fig|1249552.3.peg.832"/>
<feature type="domain" description="Acyl-CoA dehydrogenase/oxidase N-terminal" evidence="9">
    <location>
        <begin position="5"/>
        <end position="125"/>
    </location>
</feature>
<evidence type="ECO:0000313" key="10">
    <source>
        <dbReference type="EMBL" id="ALO45500.1"/>
    </source>
</evidence>
<dbReference type="InterPro" id="IPR006091">
    <property type="entry name" value="Acyl-CoA_Oxase/DH_mid-dom"/>
</dbReference>
<organism evidence="10 11">
    <name type="scientific">Pseudohongiella spirulinae</name>
    <dbReference type="NCBI Taxonomy" id="1249552"/>
    <lineage>
        <taxon>Bacteria</taxon>
        <taxon>Pseudomonadati</taxon>
        <taxon>Pseudomonadota</taxon>
        <taxon>Gammaproteobacteria</taxon>
        <taxon>Pseudomonadales</taxon>
        <taxon>Pseudohongiellaceae</taxon>
        <taxon>Pseudohongiella</taxon>
    </lineage>
</organism>
<accession>A0A0S2KAZ7</accession>
<dbReference type="Gene3D" id="2.40.110.10">
    <property type="entry name" value="Butyryl-CoA Dehydrogenase, subunit A, domain 2"/>
    <property type="match status" value="1"/>
</dbReference>
<dbReference type="InterPro" id="IPR009100">
    <property type="entry name" value="AcylCoA_DH/oxidase_NM_dom_sf"/>
</dbReference>
<keyword evidence="4 6" id="KW-0274">FAD</keyword>
<dbReference type="Pfam" id="PF02770">
    <property type="entry name" value="Acyl-CoA_dh_M"/>
    <property type="match status" value="1"/>
</dbReference>
<gene>
    <name evidence="10" type="ORF">PS2015_826</name>
</gene>
<evidence type="ECO:0000259" key="8">
    <source>
        <dbReference type="Pfam" id="PF02770"/>
    </source>
</evidence>
<reference evidence="10 11" key="1">
    <citation type="submission" date="2015-11" db="EMBL/GenBank/DDBJ databases">
        <authorList>
            <person name="Zhang Y."/>
            <person name="Guo Z."/>
        </authorList>
    </citation>
    <scope>NUCLEOTIDE SEQUENCE [LARGE SCALE GENOMIC DNA]</scope>
    <source>
        <strain evidence="10 11">KCTC 32221</strain>
    </source>
</reference>
<dbReference type="Gene3D" id="1.20.140.10">
    <property type="entry name" value="Butyryl-CoA Dehydrogenase, subunit A, domain 3"/>
    <property type="match status" value="1"/>
</dbReference>
<dbReference type="GO" id="GO:0005886">
    <property type="term" value="C:plasma membrane"/>
    <property type="evidence" value="ECO:0007669"/>
    <property type="project" value="TreeGrafter"/>
</dbReference>
<dbReference type="OrthoDB" id="9769473at2"/>
<sequence>MQDLETFRAETRAWLEENCPASMRTPMPEDEVVWGGRNAVFKNPDSKIWLERMADKGWTTPTWPAEYGGGGLSKAESMVLAEEMQRIKARPPLVSFGISMLGPVLLEMATHEQKLEHIPKIVRGEIRWCQGYSEPGAGSDLAGLGTKAILDGDEYVINGSKIWTSYADKADWIFCLVRTDFEAPKHSGISFILFDMASPGVTTKPIKLISGNSVFCETFFDNVRVPAGNVVGRLNDGWTIAKRLLQHERTMISGFGLSSGRNNRGGLADALPQTAMHYRGDTDKLSDPALRDQIAQFMIDSEAFSLTSQRSAQEAKQSKGPNATSSMLKNYGCELNKRRYELALKAAGTQALGWESLTDDGSDFDARELDTTRQWLRSKGNSIEGGTYEVQLNVIAKRVLGLPDMTSMVANTSSKK</sequence>
<dbReference type="GO" id="GO:0016627">
    <property type="term" value="F:oxidoreductase activity, acting on the CH-CH group of donors"/>
    <property type="evidence" value="ECO:0007669"/>
    <property type="project" value="InterPro"/>
</dbReference>
<evidence type="ECO:0000259" key="9">
    <source>
        <dbReference type="Pfam" id="PF02771"/>
    </source>
</evidence>
<dbReference type="Gene3D" id="1.10.540.10">
    <property type="entry name" value="Acyl-CoA dehydrogenase/oxidase, N-terminal domain"/>
    <property type="match status" value="1"/>
</dbReference>
<dbReference type="STRING" id="1249552.PS2015_826"/>
<protein>
    <submittedName>
        <fullName evidence="10">Acyl-CoA dehydrogenase family protein</fullName>
    </submittedName>
</protein>
<evidence type="ECO:0000313" key="11">
    <source>
        <dbReference type="Proteomes" id="UP000065641"/>
    </source>
</evidence>
<dbReference type="SUPFAM" id="SSF47203">
    <property type="entry name" value="Acyl-CoA dehydrogenase C-terminal domain-like"/>
    <property type="match status" value="1"/>
</dbReference>
<dbReference type="InterPro" id="IPR009075">
    <property type="entry name" value="AcylCo_DH/oxidase_C"/>
</dbReference>
<dbReference type="AlphaFoldDB" id="A0A0S2KAZ7"/>
<dbReference type="RefSeq" id="WP_058021033.1">
    <property type="nucleotide sequence ID" value="NZ_CP013189.1"/>
</dbReference>
<evidence type="ECO:0000256" key="5">
    <source>
        <dbReference type="ARBA" id="ARBA00023002"/>
    </source>
</evidence>
<dbReference type="Pfam" id="PF00441">
    <property type="entry name" value="Acyl-CoA_dh_1"/>
    <property type="match status" value="1"/>
</dbReference>
<keyword evidence="11" id="KW-1185">Reference proteome</keyword>
<dbReference type="Proteomes" id="UP000065641">
    <property type="component" value="Chromosome"/>
</dbReference>